<dbReference type="EMBL" id="JAGINU010000001">
    <property type="protein sequence ID" value="MBP2370342.1"/>
    <property type="molecule type" value="Genomic_DNA"/>
</dbReference>
<dbReference type="Gene3D" id="3.50.50.60">
    <property type="entry name" value="FAD/NAD(P)-binding domain"/>
    <property type="match status" value="2"/>
</dbReference>
<dbReference type="InterPro" id="IPR050631">
    <property type="entry name" value="PheA/TfdB_FAD_monoxygenase"/>
</dbReference>
<feature type="domain" description="FAD-binding" evidence="3">
    <location>
        <begin position="7"/>
        <end position="337"/>
    </location>
</feature>
<proteinExistence type="predicted"/>
<keyword evidence="5" id="KW-1185">Reference proteome</keyword>
<dbReference type="PRINTS" id="PR00420">
    <property type="entry name" value="RNGMNOXGNASE"/>
</dbReference>
<sequence>MSTPGRTVIAGGGPGGMLLAYLLARAGLPVTLAERHQDFDRDFRGDSLHPWTLELLDRLGLAERLLEQPHVKARQFRLRTPKGLITTSDYGLLDTPYDYVALMPQAWFLDFLAAEAEALPSFELRTGAAVNGLLGSDPVRGVTLRSGEEIDAELVVAADGRYSRIRALAGAKAESQGATTDLLWFALPRHDDDPPDADVDLYFGTRHYVGTLGGPGRWQVGLSLPKGGYPALRDAGVDYVRREVAERVPWLADRVDLLTDMNETTLLSVDISRVPVWHRPGLLMLGDAAHVISPVGGNGILMACQDALAAANHLVPALRAGTPGSEALAAVQADRESAIVTVQAQQVRVEQTAARARERGKPVAPPGFLRLLTRIPAVRKRSARRNGYGPEPVHPSPELERALDLRPTPVHA</sequence>
<evidence type="ECO:0000256" key="1">
    <source>
        <dbReference type="ARBA" id="ARBA00023002"/>
    </source>
</evidence>
<evidence type="ECO:0000259" key="3">
    <source>
        <dbReference type="Pfam" id="PF01494"/>
    </source>
</evidence>
<dbReference type="PANTHER" id="PTHR43476:SF5">
    <property type="entry name" value="FAD-DEPENDENT MONOOXYGENASE"/>
    <property type="match status" value="1"/>
</dbReference>
<keyword evidence="1" id="KW-0560">Oxidoreductase</keyword>
<dbReference type="SUPFAM" id="SSF51905">
    <property type="entry name" value="FAD/NAD(P)-binding domain"/>
    <property type="match status" value="1"/>
</dbReference>
<comment type="caution">
    <text evidence="4">The sequence shown here is derived from an EMBL/GenBank/DDBJ whole genome shotgun (WGS) entry which is preliminary data.</text>
</comment>
<accession>A0ABS4W2B2</accession>
<dbReference type="Pfam" id="PF01494">
    <property type="entry name" value="FAD_binding_3"/>
    <property type="match status" value="1"/>
</dbReference>
<evidence type="ECO:0000256" key="2">
    <source>
        <dbReference type="SAM" id="MobiDB-lite"/>
    </source>
</evidence>
<gene>
    <name evidence="4" type="ORF">JOF36_006038</name>
</gene>
<dbReference type="InterPro" id="IPR002938">
    <property type="entry name" value="FAD-bd"/>
</dbReference>
<evidence type="ECO:0000313" key="5">
    <source>
        <dbReference type="Proteomes" id="UP001519295"/>
    </source>
</evidence>
<evidence type="ECO:0000313" key="4">
    <source>
        <dbReference type="EMBL" id="MBP2370342.1"/>
    </source>
</evidence>
<reference evidence="4 5" key="1">
    <citation type="submission" date="2021-03" db="EMBL/GenBank/DDBJ databases">
        <title>Sequencing the genomes of 1000 actinobacteria strains.</title>
        <authorList>
            <person name="Klenk H.-P."/>
        </authorList>
    </citation>
    <scope>NUCLEOTIDE SEQUENCE [LARGE SCALE GENOMIC DNA]</scope>
    <source>
        <strain evidence="4 5">DSM 45256</strain>
    </source>
</reference>
<feature type="region of interest" description="Disordered" evidence="2">
    <location>
        <begin position="381"/>
        <end position="412"/>
    </location>
</feature>
<dbReference type="InterPro" id="IPR036188">
    <property type="entry name" value="FAD/NAD-bd_sf"/>
</dbReference>
<dbReference type="Proteomes" id="UP001519295">
    <property type="component" value="Unassembled WGS sequence"/>
</dbReference>
<name>A0ABS4W2B2_9PSEU</name>
<organism evidence="4 5">
    <name type="scientific">Pseudonocardia parietis</name>
    <dbReference type="NCBI Taxonomy" id="570936"/>
    <lineage>
        <taxon>Bacteria</taxon>
        <taxon>Bacillati</taxon>
        <taxon>Actinomycetota</taxon>
        <taxon>Actinomycetes</taxon>
        <taxon>Pseudonocardiales</taxon>
        <taxon>Pseudonocardiaceae</taxon>
        <taxon>Pseudonocardia</taxon>
    </lineage>
</organism>
<protein>
    <submittedName>
        <fullName evidence="4">2-polyprenyl-6-methoxyphenol hydroxylase-like FAD-dependent oxidoreductase</fullName>
    </submittedName>
</protein>
<dbReference type="PANTHER" id="PTHR43476">
    <property type="entry name" value="3-(3-HYDROXY-PHENYL)PROPIONATE/3-HYDROXYCINNAMIC ACID HYDROXYLASE"/>
    <property type="match status" value="1"/>
</dbReference>